<gene>
    <name evidence="1" type="ORF">ZOSMA_2G00210</name>
</gene>
<proteinExistence type="predicted"/>
<dbReference type="PANTHER" id="PTHR31789">
    <property type="entry name" value="OS05G0482600 PROTEIN"/>
    <property type="match status" value="1"/>
</dbReference>
<evidence type="ECO:0000313" key="1">
    <source>
        <dbReference type="EMBL" id="KMZ66011.1"/>
    </source>
</evidence>
<dbReference type="EMBL" id="LFYR01000981">
    <property type="protein sequence ID" value="KMZ66011.1"/>
    <property type="molecule type" value="Genomic_DNA"/>
</dbReference>
<comment type="caution">
    <text evidence="1">The sequence shown here is derived from an EMBL/GenBank/DDBJ whole genome shotgun (WGS) entry which is preliminary data.</text>
</comment>
<evidence type="ECO:0000313" key="2">
    <source>
        <dbReference type="Proteomes" id="UP000036987"/>
    </source>
</evidence>
<name>A0A0K9PAJ7_ZOSMR</name>
<reference evidence="2" key="1">
    <citation type="journal article" date="2016" name="Nature">
        <title>The genome of the seagrass Zostera marina reveals angiosperm adaptation to the sea.</title>
        <authorList>
            <person name="Olsen J.L."/>
            <person name="Rouze P."/>
            <person name="Verhelst B."/>
            <person name="Lin Y.-C."/>
            <person name="Bayer T."/>
            <person name="Collen J."/>
            <person name="Dattolo E."/>
            <person name="De Paoli E."/>
            <person name="Dittami S."/>
            <person name="Maumus F."/>
            <person name="Michel G."/>
            <person name="Kersting A."/>
            <person name="Lauritano C."/>
            <person name="Lohaus R."/>
            <person name="Toepel M."/>
            <person name="Tonon T."/>
            <person name="Vanneste K."/>
            <person name="Amirebrahimi M."/>
            <person name="Brakel J."/>
            <person name="Bostroem C."/>
            <person name="Chovatia M."/>
            <person name="Grimwood J."/>
            <person name="Jenkins J.W."/>
            <person name="Jueterbock A."/>
            <person name="Mraz A."/>
            <person name="Stam W.T."/>
            <person name="Tice H."/>
            <person name="Bornberg-Bauer E."/>
            <person name="Green P.J."/>
            <person name="Pearson G.A."/>
            <person name="Procaccini G."/>
            <person name="Duarte C.M."/>
            <person name="Schmutz J."/>
            <person name="Reusch T.B.H."/>
            <person name="Van de Peer Y."/>
        </authorList>
    </citation>
    <scope>NUCLEOTIDE SEQUENCE [LARGE SCALE GENOMIC DNA]</scope>
    <source>
        <strain evidence="2">cv. Finnish</strain>
    </source>
</reference>
<accession>A0A0K9PAJ7</accession>
<dbReference type="PANTHER" id="PTHR31789:SF9">
    <property type="entry name" value="EXPRESSED PROTEIN"/>
    <property type="match status" value="1"/>
</dbReference>
<dbReference type="AlphaFoldDB" id="A0A0K9PAJ7"/>
<keyword evidence="2" id="KW-1185">Reference proteome</keyword>
<protein>
    <submittedName>
        <fullName evidence="1">Uncharacterized protein</fullName>
    </submittedName>
</protein>
<organism evidence="1 2">
    <name type="scientific">Zostera marina</name>
    <name type="common">Eelgrass</name>
    <dbReference type="NCBI Taxonomy" id="29655"/>
    <lineage>
        <taxon>Eukaryota</taxon>
        <taxon>Viridiplantae</taxon>
        <taxon>Streptophyta</taxon>
        <taxon>Embryophyta</taxon>
        <taxon>Tracheophyta</taxon>
        <taxon>Spermatophyta</taxon>
        <taxon>Magnoliopsida</taxon>
        <taxon>Liliopsida</taxon>
        <taxon>Zosteraceae</taxon>
        <taxon>Zostera</taxon>
    </lineage>
</organism>
<dbReference type="Proteomes" id="UP000036987">
    <property type="component" value="Unassembled WGS sequence"/>
</dbReference>
<dbReference type="OrthoDB" id="1747789at2759"/>
<sequence length="86" mass="9924">MVYATRTFLFSSYKVSTINNFVVVSEGEGRRGLSNRIDRRIPRKYIKIAKPDPGFPLFQSESLKWPGFVEFDDMNGKVLTFSAQDR</sequence>